<keyword evidence="9" id="KW-0732">Signal</keyword>
<dbReference type="EMBL" id="JAVRIA010000001">
    <property type="protein sequence ID" value="MDT0557076.1"/>
    <property type="molecule type" value="Genomic_DNA"/>
</dbReference>
<keyword evidence="8" id="KW-0812">Transmembrane</keyword>
<dbReference type="PROSITE" id="PS50110">
    <property type="entry name" value="RESPONSE_REGULATORY"/>
    <property type="match status" value="1"/>
</dbReference>
<keyword evidence="8" id="KW-0472">Membrane</keyword>
<dbReference type="InterPro" id="IPR003594">
    <property type="entry name" value="HATPase_dom"/>
</dbReference>
<dbReference type="CDD" id="cd17574">
    <property type="entry name" value="REC_OmpR"/>
    <property type="match status" value="1"/>
</dbReference>
<dbReference type="SUPFAM" id="SSF48452">
    <property type="entry name" value="TPR-like"/>
    <property type="match status" value="1"/>
</dbReference>
<keyword evidence="8" id="KW-1133">Transmembrane helix</keyword>
<comment type="catalytic activity">
    <reaction evidence="1">
        <text>ATP + protein L-histidine = ADP + protein N-phospho-L-histidine.</text>
        <dbReference type="EC" id="2.7.13.3"/>
    </reaction>
</comment>
<dbReference type="SMART" id="SM00028">
    <property type="entry name" value="TPR"/>
    <property type="match status" value="4"/>
</dbReference>
<dbReference type="InterPro" id="IPR011990">
    <property type="entry name" value="TPR-like_helical_dom_sf"/>
</dbReference>
<dbReference type="SUPFAM" id="SSF52172">
    <property type="entry name" value="CheY-like"/>
    <property type="match status" value="1"/>
</dbReference>
<dbReference type="SMART" id="SM00387">
    <property type="entry name" value="HATPase_c"/>
    <property type="match status" value="1"/>
</dbReference>
<evidence type="ECO:0000256" key="8">
    <source>
        <dbReference type="SAM" id="Phobius"/>
    </source>
</evidence>
<evidence type="ECO:0000259" key="11">
    <source>
        <dbReference type="PROSITE" id="PS50109"/>
    </source>
</evidence>
<dbReference type="SUPFAM" id="SSF55874">
    <property type="entry name" value="ATPase domain of HSP90 chaperone/DNA topoisomerase II/histidine kinase"/>
    <property type="match status" value="1"/>
</dbReference>
<dbReference type="InterPro" id="IPR018060">
    <property type="entry name" value="HTH_AraC"/>
</dbReference>
<evidence type="ECO:0000256" key="2">
    <source>
        <dbReference type="ARBA" id="ARBA00012438"/>
    </source>
</evidence>
<dbReference type="InterPro" id="IPR011006">
    <property type="entry name" value="CheY-like_superfamily"/>
</dbReference>
<dbReference type="PROSITE" id="PS50109">
    <property type="entry name" value="HIS_KIN"/>
    <property type="match status" value="1"/>
</dbReference>
<keyword evidence="6" id="KW-0804">Transcription</keyword>
<feature type="transmembrane region" description="Helical" evidence="8">
    <location>
        <begin position="390"/>
        <end position="410"/>
    </location>
</feature>
<dbReference type="InterPro" id="IPR004358">
    <property type="entry name" value="Sig_transdc_His_kin-like_C"/>
</dbReference>
<dbReference type="Pfam" id="PF00072">
    <property type="entry name" value="Response_reg"/>
    <property type="match status" value="1"/>
</dbReference>
<dbReference type="InterPro" id="IPR036890">
    <property type="entry name" value="HATPase_C_sf"/>
</dbReference>
<feature type="domain" description="Response regulatory" evidence="12">
    <location>
        <begin position="687"/>
        <end position="802"/>
    </location>
</feature>
<reference evidence="13 14" key="1">
    <citation type="submission" date="2023-09" db="EMBL/GenBank/DDBJ databases">
        <authorList>
            <person name="Rey-Velasco X."/>
        </authorList>
    </citation>
    <scope>NUCLEOTIDE SEQUENCE [LARGE SCALE GENOMIC DNA]</scope>
    <source>
        <strain evidence="13 14">W332</strain>
    </source>
</reference>
<comment type="caution">
    <text evidence="13">The sequence shown here is derived from an EMBL/GenBank/DDBJ whole genome shotgun (WGS) entry which is preliminary data.</text>
</comment>
<evidence type="ECO:0000313" key="14">
    <source>
        <dbReference type="Proteomes" id="UP001259492"/>
    </source>
</evidence>
<dbReference type="PROSITE" id="PS01124">
    <property type="entry name" value="HTH_ARAC_FAMILY_2"/>
    <property type="match status" value="1"/>
</dbReference>
<accession>A0ABU2YFW8</accession>
<dbReference type="InterPro" id="IPR005467">
    <property type="entry name" value="His_kinase_dom"/>
</dbReference>
<evidence type="ECO:0000256" key="1">
    <source>
        <dbReference type="ARBA" id="ARBA00000085"/>
    </source>
</evidence>
<keyword evidence="5" id="KW-0238">DNA-binding</keyword>
<gene>
    <name evidence="13" type="ORF">RM697_00365</name>
</gene>
<dbReference type="PROSITE" id="PS00041">
    <property type="entry name" value="HTH_ARAC_FAMILY_1"/>
    <property type="match status" value="1"/>
</dbReference>
<dbReference type="Gene3D" id="3.30.565.10">
    <property type="entry name" value="Histidine kinase-like ATPase, C-terminal domain"/>
    <property type="match status" value="1"/>
</dbReference>
<dbReference type="RefSeq" id="WP_311425850.1">
    <property type="nucleotide sequence ID" value="NZ_JAVRIA010000001.1"/>
</dbReference>
<dbReference type="Gene3D" id="1.10.10.60">
    <property type="entry name" value="Homeodomain-like"/>
    <property type="match status" value="1"/>
</dbReference>
<dbReference type="SMART" id="SM00342">
    <property type="entry name" value="HTH_ARAC"/>
    <property type="match status" value="1"/>
</dbReference>
<dbReference type="EC" id="2.7.13.3" evidence="2"/>
<organism evidence="13 14">
    <name type="scientific">Microcosmobacter mediterraneus</name>
    <dbReference type="NCBI Taxonomy" id="3075607"/>
    <lineage>
        <taxon>Bacteria</taxon>
        <taxon>Pseudomonadati</taxon>
        <taxon>Bacteroidota</taxon>
        <taxon>Flavobacteriia</taxon>
        <taxon>Flavobacteriales</taxon>
        <taxon>Flavobacteriaceae</taxon>
        <taxon>Microcosmobacter</taxon>
    </lineage>
</organism>
<keyword evidence="4" id="KW-0805">Transcription regulation</keyword>
<keyword evidence="3 7" id="KW-0597">Phosphoprotein</keyword>
<dbReference type="Gene3D" id="1.10.287.130">
    <property type="match status" value="1"/>
</dbReference>
<dbReference type="InterPro" id="IPR001789">
    <property type="entry name" value="Sig_transdc_resp-reg_receiver"/>
</dbReference>
<dbReference type="PRINTS" id="PR00344">
    <property type="entry name" value="BCTRLSENSOR"/>
</dbReference>
<dbReference type="SUPFAM" id="SSF47384">
    <property type="entry name" value="Homodimeric domain of signal transducing histidine kinase"/>
    <property type="match status" value="1"/>
</dbReference>
<dbReference type="Pfam" id="PF02518">
    <property type="entry name" value="HATPase_c"/>
    <property type="match status" value="1"/>
</dbReference>
<protein>
    <recommendedName>
        <fullName evidence="2">histidine kinase</fullName>
        <ecNumber evidence="2">2.7.13.3</ecNumber>
    </recommendedName>
</protein>
<evidence type="ECO:0000313" key="13">
    <source>
        <dbReference type="EMBL" id="MDT0557076.1"/>
    </source>
</evidence>
<dbReference type="CDD" id="cd00082">
    <property type="entry name" value="HisKA"/>
    <property type="match status" value="1"/>
</dbReference>
<dbReference type="InterPro" id="IPR036097">
    <property type="entry name" value="HisK_dim/P_sf"/>
</dbReference>
<sequence length="934" mass="106359">MKKILSIALICLPLLSNAQYNINKDSLKTYVEKAHALYDAGKRDSSYYYAKIVYNLAKSNQIDSIQTRIVSTLSYLEADLSKAFFYLDESELVAIKNGNCKRLAMMYQIRGARYGHNNDDKNALIHFLKLDSLLKKHHCNHFLDAMNKVNILKIFNESRSVNDTSIFPQMDRLIDNGLKISDSFKLEVPAAILYEYRANLFEERKDYKNALQNYDLALQNTYTNNNHLRQSSIYSGIAALYEKLKQQDSALVYYVKQLESMEKTVDTMQMGIANFKMAAFYSKTSKPKLAIKHVNRSLKLLDEGEYIRDEYLYEINMTLSRAHSDLGDFKTAFEASQEANRLIEAIQAKNNDENVFELEAKYETEKKEQEIKLLNSQNLLIEKQKKNQRIILLSGLTISALAALFLFFLFKSRRKVNNKLRELDTAKSRFFANISHEFRTPLTLISNPVSEAAEDETLPEEKRKQFVVAKRNSNRLLTLVNQLLDLSKIDANQLKLHIEKGELLAFIAALVDTFSYSAQQKKINYLADTKCNTIEAHFDRDAVEKIITNLVANAVKYTPNEGEIVVSSAIIDEQFLFEIKNSGSHLTQKEVDALFNRFYQTSEDNSGSGIGLALVKELVDLHKGNIEVTIPENGWIRFLVTLPVDYNTYKNETIIEASENLVFPKPNLDETNDEDEAVLPADNDEPILLVVEDNKDIRHLLKTEFKSSYNIITAANGEEGVNLAIEHVPDIIISDVMMPIKDGIALTQQLKNDVRTSHIPLVLLTAKAGDENTLLGVEVGADDYITKPFNSKLLQAKVRKLIENRRLLQERYSQELVLLPKDVAVTNVDEQFSERLQVVLDNHLVEPSFNASNFCQALGMSRMQLHRKLKALTGLTTSEFIRSQRLKLAAQLLKKSNTNVSQIGYSVGFNNPAYFSKSFKELYNCTPTQYANTN</sequence>
<evidence type="ECO:0000256" key="9">
    <source>
        <dbReference type="SAM" id="SignalP"/>
    </source>
</evidence>
<dbReference type="SUPFAM" id="SSF46689">
    <property type="entry name" value="Homeodomain-like"/>
    <property type="match status" value="1"/>
</dbReference>
<name>A0ABU2YFW8_9FLAO</name>
<proteinExistence type="predicted"/>
<evidence type="ECO:0000259" key="10">
    <source>
        <dbReference type="PROSITE" id="PS01124"/>
    </source>
</evidence>
<dbReference type="SMART" id="SM00448">
    <property type="entry name" value="REC"/>
    <property type="match status" value="1"/>
</dbReference>
<evidence type="ECO:0000256" key="6">
    <source>
        <dbReference type="ARBA" id="ARBA00023163"/>
    </source>
</evidence>
<evidence type="ECO:0000259" key="12">
    <source>
        <dbReference type="PROSITE" id="PS50110"/>
    </source>
</evidence>
<dbReference type="Proteomes" id="UP001259492">
    <property type="component" value="Unassembled WGS sequence"/>
</dbReference>
<dbReference type="Gene3D" id="1.25.40.10">
    <property type="entry name" value="Tetratricopeptide repeat domain"/>
    <property type="match status" value="1"/>
</dbReference>
<feature type="signal peptide" evidence="9">
    <location>
        <begin position="1"/>
        <end position="18"/>
    </location>
</feature>
<feature type="modified residue" description="4-aspartylphosphate" evidence="7">
    <location>
        <position position="735"/>
    </location>
</feature>
<dbReference type="Pfam" id="PF12833">
    <property type="entry name" value="HTH_18"/>
    <property type="match status" value="1"/>
</dbReference>
<keyword evidence="14" id="KW-1185">Reference proteome</keyword>
<dbReference type="InterPro" id="IPR003661">
    <property type="entry name" value="HisK_dim/P_dom"/>
</dbReference>
<evidence type="ECO:0000256" key="5">
    <source>
        <dbReference type="ARBA" id="ARBA00023125"/>
    </source>
</evidence>
<dbReference type="InterPro" id="IPR018062">
    <property type="entry name" value="HTH_AraC-typ_CS"/>
</dbReference>
<dbReference type="InterPro" id="IPR019734">
    <property type="entry name" value="TPR_rpt"/>
</dbReference>
<dbReference type="Gene3D" id="3.40.50.2300">
    <property type="match status" value="1"/>
</dbReference>
<feature type="chain" id="PRO_5046392899" description="histidine kinase" evidence="9">
    <location>
        <begin position="19"/>
        <end position="934"/>
    </location>
</feature>
<dbReference type="InterPro" id="IPR009057">
    <property type="entry name" value="Homeodomain-like_sf"/>
</dbReference>
<dbReference type="PANTHER" id="PTHR43547:SF2">
    <property type="entry name" value="HYBRID SIGNAL TRANSDUCTION HISTIDINE KINASE C"/>
    <property type="match status" value="1"/>
</dbReference>
<dbReference type="Pfam" id="PF00512">
    <property type="entry name" value="HisKA"/>
    <property type="match status" value="1"/>
</dbReference>
<feature type="domain" description="Histidine kinase" evidence="11">
    <location>
        <begin position="433"/>
        <end position="646"/>
    </location>
</feature>
<evidence type="ECO:0000256" key="7">
    <source>
        <dbReference type="PROSITE-ProRule" id="PRU00169"/>
    </source>
</evidence>
<evidence type="ECO:0000256" key="4">
    <source>
        <dbReference type="ARBA" id="ARBA00023015"/>
    </source>
</evidence>
<feature type="domain" description="HTH araC/xylS-type" evidence="10">
    <location>
        <begin position="834"/>
        <end position="933"/>
    </location>
</feature>
<evidence type="ECO:0000256" key="3">
    <source>
        <dbReference type="ARBA" id="ARBA00022553"/>
    </source>
</evidence>
<dbReference type="SMART" id="SM00388">
    <property type="entry name" value="HisKA"/>
    <property type="match status" value="1"/>
</dbReference>
<dbReference type="PANTHER" id="PTHR43547">
    <property type="entry name" value="TWO-COMPONENT HISTIDINE KINASE"/>
    <property type="match status" value="1"/>
</dbReference>